<accession>A0ACD3ZJ13</accession>
<proteinExistence type="predicted"/>
<reference evidence="1" key="1">
    <citation type="submission" date="2021-11" db="EMBL/GenBank/DDBJ databases">
        <title>Fusarium solani-melongenae Genome sequencing and assembly.</title>
        <authorList>
            <person name="Xie S."/>
            <person name="Huang L."/>
            <person name="Zhang X."/>
        </authorList>
    </citation>
    <scope>NUCLEOTIDE SEQUENCE</scope>
    <source>
        <strain evidence="1">CRI 24-3</strain>
    </source>
</reference>
<gene>
    <name evidence="1" type="ORF">LCI18_011867</name>
</gene>
<keyword evidence="2" id="KW-1185">Reference proteome</keyword>
<dbReference type="Proteomes" id="UP000830768">
    <property type="component" value="Chromosome 10"/>
</dbReference>
<evidence type="ECO:0000313" key="2">
    <source>
        <dbReference type="Proteomes" id="UP000830768"/>
    </source>
</evidence>
<sequence length="354" mass="38896">MAAPRGSLSLTPEQPYTFAKIFVKHQIRPNPKPNLENNTVAGKTAVITGGNGGIGLECGRILLSLHLPHLILAVRSIAKGEEAATSLRKLYPKAKIDVWQLDMDSYDSIRAFAKKCATLPRLDMALLSAGIMNVDLQVNKSTGHEEMFQVNYLSTALLGLLLLPILKRKRKTSSDSPGRLMLVASGAALIAEFSERNADPLLSAFGDEKGWDSSIAKKRYDTSKGLVLMLTLLLSQLTKADDVIVNVVDPSFTPGTSFFRNLPLLMRAMAWPLTKALGTTVNNAAWRYVDGAVARGEDSHGSLISDWEIHPYHPFMYTEEGKRFMGRLWKESIEELDFPEVRDALVSLRAGSAS</sequence>
<dbReference type="EMBL" id="CP090038">
    <property type="protein sequence ID" value="UPL00933.1"/>
    <property type="molecule type" value="Genomic_DNA"/>
</dbReference>
<name>A0ACD3ZJ13_FUSSC</name>
<protein>
    <submittedName>
        <fullName evidence="1">Uncharacterized protein</fullName>
    </submittedName>
</protein>
<organism evidence="1 2">
    <name type="scientific">Fusarium solani subsp. cucurbitae</name>
    <name type="common">Neocosmosporum cucurbitae</name>
    <dbReference type="NCBI Taxonomy" id="2747967"/>
    <lineage>
        <taxon>Eukaryota</taxon>
        <taxon>Fungi</taxon>
        <taxon>Dikarya</taxon>
        <taxon>Ascomycota</taxon>
        <taxon>Pezizomycotina</taxon>
        <taxon>Sordariomycetes</taxon>
        <taxon>Hypocreomycetidae</taxon>
        <taxon>Hypocreales</taxon>
        <taxon>Nectriaceae</taxon>
        <taxon>Fusarium</taxon>
        <taxon>Fusarium solani species complex</taxon>
    </lineage>
</organism>
<evidence type="ECO:0000313" key="1">
    <source>
        <dbReference type="EMBL" id="UPL00933.1"/>
    </source>
</evidence>